<dbReference type="Gene3D" id="2.60.120.1190">
    <property type="match status" value="1"/>
</dbReference>
<proteinExistence type="predicted"/>
<dbReference type="InterPro" id="IPR048525">
    <property type="entry name" value="DDR1-2_DS-like"/>
</dbReference>
<organism evidence="12 13">
    <name type="scientific">Euroglyphus maynei</name>
    <name type="common">Mayne's house dust mite</name>
    <dbReference type="NCBI Taxonomy" id="6958"/>
    <lineage>
        <taxon>Eukaryota</taxon>
        <taxon>Metazoa</taxon>
        <taxon>Ecdysozoa</taxon>
        <taxon>Arthropoda</taxon>
        <taxon>Chelicerata</taxon>
        <taxon>Arachnida</taxon>
        <taxon>Acari</taxon>
        <taxon>Acariformes</taxon>
        <taxon>Sarcoptiformes</taxon>
        <taxon>Astigmata</taxon>
        <taxon>Psoroptidia</taxon>
        <taxon>Analgoidea</taxon>
        <taxon>Pyroglyphidae</taxon>
        <taxon>Pyroglyphinae</taxon>
        <taxon>Euroglyphus</taxon>
    </lineage>
</organism>
<evidence type="ECO:0000256" key="1">
    <source>
        <dbReference type="ARBA" id="ARBA00004251"/>
    </source>
</evidence>
<gene>
    <name evidence="12" type="ORF">BLA29_010302</name>
</gene>
<keyword evidence="10" id="KW-0325">Glycoprotein</keyword>
<evidence type="ECO:0000256" key="2">
    <source>
        <dbReference type="ARBA" id="ARBA00022475"/>
    </source>
</evidence>
<evidence type="ECO:0000256" key="6">
    <source>
        <dbReference type="ARBA" id="ARBA00022840"/>
    </source>
</evidence>
<dbReference type="EMBL" id="MUJZ01032948">
    <property type="protein sequence ID" value="OTF77364.1"/>
    <property type="molecule type" value="Genomic_DNA"/>
</dbReference>
<comment type="caution">
    <text evidence="12">The sequence shown here is derived from an EMBL/GenBank/DDBJ whole genome shotgun (WGS) entry which is preliminary data.</text>
</comment>
<evidence type="ECO:0000259" key="11">
    <source>
        <dbReference type="PROSITE" id="PS50022"/>
    </source>
</evidence>
<feature type="domain" description="F5/8 type C" evidence="11">
    <location>
        <begin position="1"/>
        <end position="28"/>
    </location>
</feature>
<evidence type="ECO:0000256" key="7">
    <source>
        <dbReference type="ARBA" id="ARBA00022989"/>
    </source>
</evidence>
<accession>A0A1Y3BBH0</accession>
<evidence type="ECO:0000313" key="12">
    <source>
        <dbReference type="EMBL" id="OTF77364.1"/>
    </source>
</evidence>
<keyword evidence="9" id="KW-1015">Disulfide bond</keyword>
<comment type="subcellular location">
    <subcellularLocation>
        <location evidence="1">Cell membrane</location>
        <topology evidence="1">Single-pass type I membrane protein</topology>
    </subcellularLocation>
</comment>
<keyword evidence="13" id="KW-1185">Reference proteome</keyword>
<keyword evidence="5" id="KW-0547">Nucleotide-binding</keyword>
<sequence length="114" mass="12753">MVAVRHVRIVPVSNHTRTVCLRFELFGCSYQGPISYTLPAAHEALARRNLNELLDLSYDGSMSSSGIWSEGLGQLTDGIKFLNSNLKTREQDWLWVGWPRISDAIEASSVIMSL</sequence>
<name>A0A1Y3BBH0_EURMA</name>
<evidence type="ECO:0000256" key="9">
    <source>
        <dbReference type="ARBA" id="ARBA00023157"/>
    </source>
</evidence>
<keyword evidence="3" id="KW-0812">Transmembrane</keyword>
<dbReference type="Pfam" id="PF21114">
    <property type="entry name" value="DDR1-2_DS-like"/>
    <property type="match status" value="1"/>
</dbReference>
<dbReference type="GO" id="GO:0005886">
    <property type="term" value="C:plasma membrane"/>
    <property type="evidence" value="ECO:0007669"/>
    <property type="project" value="UniProtKB-SubCell"/>
</dbReference>
<dbReference type="OrthoDB" id="6071166at2759"/>
<keyword evidence="6" id="KW-0067">ATP-binding</keyword>
<dbReference type="Proteomes" id="UP000194236">
    <property type="component" value="Unassembled WGS sequence"/>
</dbReference>
<reference evidence="12 13" key="1">
    <citation type="submission" date="2017-03" db="EMBL/GenBank/DDBJ databases">
        <title>Genome Survey of Euroglyphus maynei.</title>
        <authorList>
            <person name="Arlian L.G."/>
            <person name="Morgan M.S."/>
            <person name="Rider S.D."/>
        </authorList>
    </citation>
    <scope>NUCLEOTIDE SEQUENCE [LARGE SCALE GENOMIC DNA]</scope>
    <source>
        <strain evidence="12">Arlian Lab</strain>
        <tissue evidence="12">Whole body</tissue>
    </source>
</reference>
<evidence type="ECO:0000313" key="13">
    <source>
        <dbReference type="Proteomes" id="UP000194236"/>
    </source>
</evidence>
<evidence type="ECO:0000256" key="3">
    <source>
        <dbReference type="ARBA" id="ARBA00022692"/>
    </source>
</evidence>
<keyword evidence="2" id="KW-1003">Cell membrane</keyword>
<evidence type="ECO:0000256" key="8">
    <source>
        <dbReference type="ARBA" id="ARBA00023136"/>
    </source>
</evidence>
<dbReference type="Gene3D" id="2.60.120.260">
    <property type="entry name" value="Galactose-binding domain-like"/>
    <property type="match status" value="1"/>
</dbReference>
<keyword evidence="4" id="KW-0732">Signal</keyword>
<dbReference type="InterPro" id="IPR000421">
    <property type="entry name" value="FA58C"/>
</dbReference>
<dbReference type="PROSITE" id="PS01286">
    <property type="entry name" value="FA58C_2"/>
    <property type="match status" value="1"/>
</dbReference>
<dbReference type="AlphaFoldDB" id="A0A1Y3BBH0"/>
<protein>
    <recommendedName>
        <fullName evidence="11">F5/8 type C domain-containing protein</fullName>
    </recommendedName>
</protein>
<dbReference type="PROSITE" id="PS50022">
    <property type="entry name" value="FA58C_3"/>
    <property type="match status" value="1"/>
</dbReference>
<evidence type="ECO:0000256" key="10">
    <source>
        <dbReference type="ARBA" id="ARBA00023180"/>
    </source>
</evidence>
<keyword evidence="8" id="KW-0472">Membrane</keyword>
<dbReference type="SUPFAM" id="SSF49785">
    <property type="entry name" value="Galactose-binding domain-like"/>
    <property type="match status" value="1"/>
</dbReference>
<evidence type="ECO:0000256" key="4">
    <source>
        <dbReference type="ARBA" id="ARBA00022729"/>
    </source>
</evidence>
<keyword evidence="7" id="KW-1133">Transmembrane helix</keyword>
<dbReference type="GO" id="GO:0005524">
    <property type="term" value="F:ATP binding"/>
    <property type="evidence" value="ECO:0007669"/>
    <property type="project" value="UniProtKB-KW"/>
</dbReference>
<evidence type="ECO:0000256" key="5">
    <source>
        <dbReference type="ARBA" id="ARBA00022741"/>
    </source>
</evidence>
<dbReference type="InterPro" id="IPR008979">
    <property type="entry name" value="Galactose-bd-like_sf"/>
</dbReference>